<feature type="region of interest" description="Disordered" evidence="1">
    <location>
        <begin position="61"/>
        <end position="91"/>
    </location>
</feature>
<comment type="caution">
    <text evidence="2">The sequence shown here is derived from an EMBL/GenBank/DDBJ whole genome shotgun (WGS) entry which is preliminary data.</text>
</comment>
<accession>A0A9K3Q2E5</accession>
<evidence type="ECO:0000313" key="2">
    <source>
        <dbReference type="EMBL" id="KAG7365954.1"/>
    </source>
</evidence>
<reference evidence="2" key="1">
    <citation type="journal article" date="2021" name="Sci. Rep.">
        <title>Diploid genomic architecture of Nitzschia inconspicua, an elite biomass production diatom.</title>
        <authorList>
            <person name="Oliver A."/>
            <person name="Podell S."/>
            <person name="Pinowska A."/>
            <person name="Traller J.C."/>
            <person name="Smith S.R."/>
            <person name="McClure R."/>
            <person name="Beliaev A."/>
            <person name="Bohutskyi P."/>
            <person name="Hill E.A."/>
            <person name="Rabines A."/>
            <person name="Zheng H."/>
            <person name="Allen L.Z."/>
            <person name="Kuo A."/>
            <person name="Grigoriev I.V."/>
            <person name="Allen A.E."/>
            <person name="Hazlebeck D."/>
            <person name="Allen E.E."/>
        </authorList>
    </citation>
    <scope>NUCLEOTIDE SEQUENCE</scope>
    <source>
        <strain evidence="2">Hildebrandi</strain>
    </source>
</reference>
<sequence length="155" mass="17163">MERKQEEKLERQREAERERILQQHREETAAAAAATRATRQQQQQEADLSLDDVFGAQSSPIGRIPGKLDKSWNGFASPNGSRRGVPDVGSVPDGVVSKILNEHGKYERSPSNPFNARQKEELNKSIGKGLVAERLAKAKAAAESNKSVPSMFSYF</sequence>
<evidence type="ECO:0000256" key="1">
    <source>
        <dbReference type="SAM" id="MobiDB-lite"/>
    </source>
</evidence>
<dbReference type="EMBL" id="JAGRRH010000007">
    <property type="protein sequence ID" value="KAG7365954.1"/>
    <property type="molecule type" value="Genomic_DNA"/>
</dbReference>
<evidence type="ECO:0000313" key="3">
    <source>
        <dbReference type="Proteomes" id="UP000693970"/>
    </source>
</evidence>
<feature type="compositionally biased region" description="Low complexity" evidence="1">
    <location>
        <begin position="29"/>
        <end position="46"/>
    </location>
</feature>
<name>A0A9K3Q2E5_9STRA</name>
<keyword evidence="3" id="KW-1185">Reference proteome</keyword>
<gene>
    <name evidence="2" type="ORF">IV203_028624</name>
</gene>
<dbReference type="AlphaFoldDB" id="A0A9K3Q2E5"/>
<organism evidence="2 3">
    <name type="scientific">Nitzschia inconspicua</name>
    <dbReference type="NCBI Taxonomy" id="303405"/>
    <lineage>
        <taxon>Eukaryota</taxon>
        <taxon>Sar</taxon>
        <taxon>Stramenopiles</taxon>
        <taxon>Ochrophyta</taxon>
        <taxon>Bacillariophyta</taxon>
        <taxon>Bacillariophyceae</taxon>
        <taxon>Bacillariophycidae</taxon>
        <taxon>Bacillariales</taxon>
        <taxon>Bacillariaceae</taxon>
        <taxon>Nitzschia</taxon>
    </lineage>
</organism>
<reference evidence="2" key="2">
    <citation type="submission" date="2021-04" db="EMBL/GenBank/DDBJ databases">
        <authorList>
            <person name="Podell S."/>
        </authorList>
    </citation>
    <scope>NUCLEOTIDE SEQUENCE</scope>
    <source>
        <strain evidence="2">Hildebrandi</strain>
    </source>
</reference>
<proteinExistence type="predicted"/>
<protein>
    <submittedName>
        <fullName evidence="2">Uncharacterized protein</fullName>
    </submittedName>
</protein>
<feature type="compositionally biased region" description="Basic and acidic residues" evidence="1">
    <location>
        <begin position="1"/>
        <end position="28"/>
    </location>
</feature>
<feature type="region of interest" description="Disordered" evidence="1">
    <location>
        <begin position="1"/>
        <end position="47"/>
    </location>
</feature>
<dbReference type="Proteomes" id="UP000693970">
    <property type="component" value="Unassembled WGS sequence"/>
</dbReference>